<proteinExistence type="predicted"/>
<reference evidence="2 3" key="1">
    <citation type="submission" date="2018-10" db="EMBL/GenBank/DDBJ databases">
        <title>Genomic Encyclopedia of Archaeal and Bacterial Type Strains, Phase II (KMG-II): from individual species to whole genera.</title>
        <authorList>
            <person name="Goeker M."/>
        </authorList>
    </citation>
    <scope>NUCLEOTIDE SEQUENCE [LARGE SCALE GENOMIC DNA]</scope>
    <source>
        <strain evidence="2 3">DSM 14954</strain>
    </source>
</reference>
<name>A0A660LDW3_9ACTN</name>
<accession>A0A660LDW3</accession>
<evidence type="ECO:0000313" key="3">
    <source>
        <dbReference type="Proteomes" id="UP000278962"/>
    </source>
</evidence>
<dbReference type="RefSeq" id="WP_121248115.1">
    <property type="nucleotide sequence ID" value="NZ_RBIL01000001.1"/>
</dbReference>
<dbReference type="EMBL" id="RBIL01000001">
    <property type="protein sequence ID" value="RKQ90931.1"/>
    <property type="molecule type" value="Genomic_DNA"/>
</dbReference>
<feature type="region of interest" description="Disordered" evidence="1">
    <location>
        <begin position="1"/>
        <end position="36"/>
    </location>
</feature>
<comment type="caution">
    <text evidence="2">The sequence shown here is derived from an EMBL/GenBank/DDBJ whole genome shotgun (WGS) entry which is preliminary data.</text>
</comment>
<sequence>MGVPINPYPNGWRCDQRRAIDKSGGSGTTGRRWHKDDDGTFLHEVTLRRTKTGHAKPTGLFIRDWIAGKQKTMVLEDASGRELARTEGLPVVEPWKPQWSDVAYRMLKQTGNA</sequence>
<keyword evidence="3" id="KW-1185">Reference proteome</keyword>
<evidence type="ECO:0000256" key="1">
    <source>
        <dbReference type="SAM" id="MobiDB-lite"/>
    </source>
</evidence>
<protein>
    <submittedName>
        <fullName evidence="2">Uncharacterized protein</fullName>
    </submittedName>
</protein>
<gene>
    <name evidence="2" type="ORF">C8N24_0746</name>
</gene>
<evidence type="ECO:0000313" key="2">
    <source>
        <dbReference type="EMBL" id="RKQ90931.1"/>
    </source>
</evidence>
<dbReference type="Proteomes" id="UP000278962">
    <property type="component" value="Unassembled WGS sequence"/>
</dbReference>
<organism evidence="2 3">
    <name type="scientific">Solirubrobacter pauli</name>
    <dbReference type="NCBI Taxonomy" id="166793"/>
    <lineage>
        <taxon>Bacteria</taxon>
        <taxon>Bacillati</taxon>
        <taxon>Actinomycetota</taxon>
        <taxon>Thermoleophilia</taxon>
        <taxon>Solirubrobacterales</taxon>
        <taxon>Solirubrobacteraceae</taxon>
        <taxon>Solirubrobacter</taxon>
    </lineage>
</organism>
<dbReference type="AlphaFoldDB" id="A0A660LDW3"/>